<dbReference type="Pfam" id="PF03306">
    <property type="entry name" value="AAL_decarboxy"/>
    <property type="match status" value="1"/>
</dbReference>
<name>A0A6A5XXR0_9PLEO</name>
<comment type="catalytic activity">
    <reaction evidence="1">
        <text>(2S)-2-acetolactate + H(+) = (R)-acetoin + CO2</text>
        <dbReference type="Rhea" id="RHEA:21580"/>
        <dbReference type="ChEBI" id="CHEBI:15378"/>
        <dbReference type="ChEBI" id="CHEBI:15686"/>
        <dbReference type="ChEBI" id="CHEBI:16526"/>
        <dbReference type="ChEBI" id="CHEBI:58476"/>
        <dbReference type="EC" id="4.1.1.5"/>
    </reaction>
</comment>
<keyword evidence="7" id="KW-0005">Acetoin biosynthesis</keyword>
<keyword evidence="8" id="KW-0456">Lyase</keyword>
<gene>
    <name evidence="9" type="ORF">BU24DRAFT_478819</name>
</gene>
<dbReference type="EMBL" id="ML978068">
    <property type="protein sequence ID" value="KAF2017693.1"/>
    <property type="molecule type" value="Genomic_DNA"/>
</dbReference>
<comment type="similarity">
    <text evidence="3">Belongs to the alpha-acetolactate decarboxylase family.</text>
</comment>
<dbReference type="SUPFAM" id="SSF117856">
    <property type="entry name" value="AF0104/ALDC/Ptd012-like"/>
    <property type="match status" value="1"/>
</dbReference>
<dbReference type="InterPro" id="IPR005128">
    <property type="entry name" value="Acetolactate_a_deCO2ase"/>
</dbReference>
<reference evidence="9" key="1">
    <citation type="journal article" date="2020" name="Stud. Mycol.">
        <title>101 Dothideomycetes genomes: a test case for predicting lifestyles and emergence of pathogens.</title>
        <authorList>
            <person name="Haridas S."/>
            <person name="Albert R."/>
            <person name="Binder M."/>
            <person name="Bloem J."/>
            <person name="Labutti K."/>
            <person name="Salamov A."/>
            <person name="Andreopoulos B."/>
            <person name="Baker S."/>
            <person name="Barry K."/>
            <person name="Bills G."/>
            <person name="Bluhm B."/>
            <person name="Cannon C."/>
            <person name="Castanera R."/>
            <person name="Culley D."/>
            <person name="Daum C."/>
            <person name="Ezra D."/>
            <person name="Gonzalez J."/>
            <person name="Henrissat B."/>
            <person name="Kuo A."/>
            <person name="Liang C."/>
            <person name="Lipzen A."/>
            <person name="Lutzoni F."/>
            <person name="Magnuson J."/>
            <person name="Mondo S."/>
            <person name="Nolan M."/>
            <person name="Ohm R."/>
            <person name="Pangilinan J."/>
            <person name="Park H.-J."/>
            <person name="Ramirez L."/>
            <person name="Alfaro M."/>
            <person name="Sun H."/>
            <person name="Tritt A."/>
            <person name="Yoshinaga Y."/>
            <person name="Zwiers L.-H."/>
            <person name="Turgeon B."/>
            <person name="Goodwin S."/>
            <person name="Spatafora J."/>
            <person name="Crous P."/>
            <person name="Grigoriev I."/>
        </authorList>
    </citation>
    <scope>NUCLEOTIDE SEQUENCE</scope>
    <source>
        <strain evidence="9">CBS 175.79</strain>
    </source>
</reference>
<dbReference type="UniPathway" id="UPA00626">
    <property type="reaction ID" value="UER00678"/>
</dbReference>
<dbReference type="RefSeq" id="XP_033386032.1">
    <property type="nucleotide sequence ID" value="XM_033533050.1"/>
</dbReference>
<evidence type="ECO:0000256" key="7">
    <source>
        <dbReference type="ARBA" id="ARBA00023061"/>
    </source>
</evidence>
<evidence type="ECO:0000256" key="8">
    <source>
        <dbReference type="ARBA" id="ARBA00023239"/>
    </source>
</evidence>
<dbReference type="GO" id="GO:0045151">
    <property type="term" value="P:acetoin biosynthetic process"/>
    <property type="evidence" value="ECO:0007669"/>
    <property type="project" value="UniProtKB-KW"/>
</dbReference>
<organism evidence="9 10">
    <name type="scientific">Aaosphaeria arxii CBS 175.79</name>
    <dbReference type="NCBI Taxonomy" id="1450172"/>
    <lineage>
        <taxon>Eukaryota</taxon>
        <taxon>Fungi</taxon>
        <taxon>Dikarya</taxon>
        <taxon>Ascomycota</taxon>
        <taxon>Pezizomycotina</taxon>
        <taxon>Dothideomycetes</taxon>
        <taxon>Pleosporomycetidae</taxon>
        <taxon>Pleosporales</taxon>
        <taxon>Pleosporales incertae sedis</taxon>
        <taxon>Aaosphaeria</taxon>
    </lineage>
</organism>
<dbReference type="OrthoDB" id="509395at2759"/>
<evidence type="ECO:0000256" key="1">
    <source>
        <dbReference type="ARBA" id="ARBA00001784"/>
    </source>
</evidence>
<comment type="pathway">
    <text evidence="2">Polyol metabolism; (R,R)-butane-2,3-diol biosynthesis; (R,R)-butane-2,3-diol from pyruvate: step 2/3.</text>
</comment>
<dbReference type="PANTHER" id="PTHR35524:SF1">
    <property type="entry name" value="ALPHA-ACETOLACTATE DECARBOXYLASE"/>
    <property type="match status" value="1"/>
</dbReference>
<dbReference type="GO" id="GO:0047605">
    <property type="term" value="F:acetolactate decarboxylase activity"/>
    <property type="evidence" value="ECO:0007669"/>
    <property type="project" value="UniProtKB-EC"/>
</dbReference>
<evidence type="ECO:0000256" key="3">
    <source>
        <dbReference type="ARBA" id="ARBA00007106"/>
    </source>
</evidence>
<dbReference type="NCBIfam" id="TIGR01252">
    <property type="entry name" value="acetolac_decarb"/>
    <property type="match status" value="1"/>
</dbReference>
<dbReference type="AlphaFoldDB" id="A0A6A5XXR0"/>
<dbReference type="PANTHER" id="PTHR35524">
    <property type="entry name" value="ALPHA-ACETOLACTATE DECARBOXYLASE"/>
    <property type="match status" value="1"/>
</dbReference>
<accession>A0A6A5XXR0</accession>
<proteinExistence type="inferred from homology"/>
<evidence type="ECO:0000256" key="4">
    <source>
        <dbReference type="ARBA" id="ARBA00013204"/>
    </source>
</evidence>
<keyword evidence="10" id="KW-1185">Reference proteome</keyword>
<dbReference type="Proteomes" id="UP000799778">
    <property type="component" value="Unassembled WGS sequence"/>
</dbReference>
<dbReference type="GeneID" id="54290447"/>
<evidence type="ECO:0000256" key="6">
    <source>
        <dbReference type="ARBA" id="ARBA00022793"/>
    </source>
</evidence>
<dbReference type="EC" id="4.1.1.5" evidence="4"/>
<dbReference type="PIRSF" id="PIRSF001332">
    <property type="entry name" value="Acetolac_decarb"/>
    <property type="match status" value="1"/>
</dbReference>
<keyword evidence="6" id="KW-0210">Decarboxylase</keyword>
<protein>
    <recommendedName>
        <fullName evidence="5">Alpha-acetolactate decarboxylase</fullName>
        <ecNumber evidence="4">4.1.1.5</ecNumber>
    </recommendedName>
</protein>
<evidence type="ECO:0000313" key="9">
    <source>
        <dbReference type="EMBL" id="KAF2017693.1"/>
    </source>
</evidence>
<dbReference type="Gene3D" id="3.30.1330.80">
    <property type="entry name" value="Hypothetical protein, similar to alpha- acetolactate decarboxylase, domain 2"/>
    <property type="match status" value="2"/>
</dbReference>
<sequence>MPSNNLYQYSVLSALMSGAASSGAPLSHILSHGTHGLGTFQSLQGELIILDGSAYQIKSDGSVTPDLEKDDPDRIIPFAMVTPFEPTTTSTVSFGSKQELSEKISALLPRTANHFLAFRVDGVFEGVSVRTVGGQISRHEGLVNVGKRQTTKTFPSIRGTIVGFRSPAWFQGISVAGDHMHLISEDRKVGGHLQDLRAGMEGVRLSAATIHRFDLELPEEDDDFRDAQLGVDDEGIRAVEG</sequence>
<evidence type="ECO:0000256" key="5">
    <source>
        <dbReference type="ARBA" id="ARBA00020164"/>
    </source>
</evidence>
<dbReference type="CDD" id="cd17299">
    <property type="entry name" value="acetolactate_decarboxylase"/>
    <property type="match status" value="1"/>
</dbReference>
<evidence type="ECO:0000256" key="2">
    <source>
        <dbReference type="ARBA" id="ARBA00005170"/>
    </source>
</evidence>
<evidence type="ECO:0000313" key="10">
    <source>
        <dbReference type="Proteomes" id="UP000799778"/>
    </source>
</evidence>